<evidence type="ECO:0000313" key="2">
    <source>
        <dbReference type="EMBL" id="MPN58885.1"/>
    </source>
</evidence>
<dbReference type="Gene3D" id="3.20.20.70">
    <property type="entry name" value="Aldolase class I"/>
    <property type="match status" value="1"/>
</dbReference>
<accession>A0A645J591</accession>
<protein>
    <submittedName>
        <fullName evidence="2">Inosine-5'-monophosphate dehydrogenase</fullName>
        <ecNumber evidence="2">1.1.1.205</ecNumber>
    </submittedName>
</protein>
<comment type="caution">
    <text evidence="2">The sequence shown here is derived from an EMBL/GenBank/DDBJ whole genome shotgun (WGS) entry which is preliminary data.</text>
</comment>
<organism evidence="2">
    <name type="scientific">bioreactor metagenome</name>
    <dbReference type="NCBI Taxonomy" id="1076179"/>
    <lineage>
        <taxon>unclassified sequences</taxon>
        <taxon>metagenomes</taxon>
        <taxon>ecological metagenomes</taxon>
    </lineage>
</organism>
<dbReference type="EC" id="1.1.1.205" evidence="2"/>
<gene>
    <name evidence="2" type="primary">guaB_99</name>
    <name evidence="2" type="ORF">SDC9_206601</name>
</gene>
<keyword evidence="2" id="KW-0560">Oxidoreductase</keyword>
<name>A0A645J591_9ZZZZ</name>
<dbReference type="GO" id="GO:0003938">
    <property type="term" value="F:IMP dehydrogenase activity"/>
    <property type="evidence" value="ECO:0007669"/>
    <property type="project" value="UniProtKB-EC"/>
</dbReference>
<proteinExistence type="predicted"/>
<dbReference type="Pfam" id="PF00478">
    <property type="entry name" value="IMPDH"/>
    <property type="match status" value="1"/>
</dbReference>
<feature type="domain" description="IMP dehydrogenase/GMP reductase" evidence="1">
    <location>
        <begin position="1"/>
        <end position="53"/>
    </location>
</feature>
<evidence type="ECO:0000259" key="1">
    <source>
        <dbReference type="Pfam" id="PF00478"/>
    </source>
</evidence>
<reference evidence="2" key="1">
    <citation type="submission" date="2019-08" db="EMBL/GenBank/DDBJ databases">
        <authorList>
            <person name="Kucharzyk K."/>
            <person name="Murdoch R.W."/>
            <person name="Higgins S."/>
            <person name="Loffler F."/>
        </authorList>
    </citation>
    <scope>NUCLEOTIDE SEQUENCE</scope>
</reference>
<dbReference type="EMBL" id="VSSQ01132192">
    <property type="protein sequence ID" value="MPN58885.1"/>
    <property type="molecule type" value="Genomic_DNA"/>
</dbReference>
<dbReference type="InterPro" id="IPR013785">
    <property type="entry name" value="Aldolase_TIM"/>
</dbReference>
<dbReference type="InterPro" id="IPR001093">
    <property type="entry name" value="IMP_DH_GMPRt"/>
</dbReference>
<dbReference type="SUPFAM" id="SSF51412">
    <property type="entry name" value="Inosine monophosphate dehydrogenase (IMPDH)"/>
    <property type="match status" value="1"/>
</dbReference>
<dbReference type="AlphaFoldDB" id="A0A645J591"/>
<sequence>MPYKGPLSETVFQMMGGLRSGMGYCGCATIEELQYNSKFVQITNAGLIESHPHDVFITKEAPNYSANL</sequence>